<organism evidence="2 3">
    <name type="scientific">Lineolata rhizophorae</name>
    <dbReference type="NCBI Taxonomy" id="578093"/>
    <lineage>
        <taxon>Eukaryota</taxon>
        <taxon>Fungi</taxon>
        <taxon>Dikarya</taxon>
        <taxon>Ascomycota</taxon>
        <taxon>Pezizomycotina</taxon>
        <taxon>Dothideomycetes</taxon>
        <taxon>Dothideomycetes incertae sedis</taxon>
        <taxon>Lineolatales</taxon>
        <taxon>Lineolataceae</taxon>
        <taxon>Lineolata</taxon>
    </lineage>
</organism>
<feature type="compositionally biased region" description="Basic and acidic residues" evidence="1">
    <location>
        <begin position="305"/>
        <end position="331"/>
    </location>
</feature>
<evidence type="ECO:0000313" key="3">
    <source>
        <dbReference type="Proteomes" id="UP000799766"/>
    </source>
</evidence>
<accession>A0A6A6NNT6</accession>
<dbReference type="Proteomes" id="UP000799766">
    <property type="component" value="Unassembled WGS sequence"/>
</dbReference>
<keyword evidence="3" id="KW-1185">Reference proteome</keyword>
<evidence type="ECO:0000313" key="2">
    <source>
        <dbReference type="EMBL" id="KAF2452963.1"/>
    </source>
</evidence>
<reference evidence="2" key="1">
    <citation type="journal article" date="2020" name="Stud. Mycol.">
        <title>101 Dothideomycetes genomes: a test case for predicting lifestyles and emergence of pathogens.</title>
        <authorList>
            <person name="Haridas S."/>
            <person name="Albert R."/>
            <person name="Binder M."/>
            <person name="Bloem J."/>
            <person name="Labutti K."/>
            <person name="Salamov A."/>
            <person name="Andreopoulos B."/>
            <person name="Baker S."/>
            <person name="Barry K."/>
            <person name="Bills G."/>
            <person name="Bluhm B."/>
            <person name="Cannon C."/>
            <person name="Castanera R."/>
            <person name="Culley D."/>
            <person name="Daum C."/>
            <person name="Ezra D."/>
            <person name="Gonzalez J."/>
            <person name="Henrissat B."/>
            <person name="Kuo A."/>
            <person name="Liang C."/>
            <person name="Lipzen A."/>
            <person name="Lutzoni F."/>
            <person name="Magnuson J."/>
            <person name="Mondo S."/>
            <person name="Nolan M."/>
            <person name="Ohm R."/>
            <person name="Pangilinan J."/>
            <person name="Park H.-J."/>
            <person name="Ramirez L."/>
            <person name="Alfaro M."/>
            <person name="Sun H."/>
            <person name="Tritt A."/>
            <person name="Yoshinaga Y."/>
            <person name="Zwiers L.-H."/>
            <person name="Turgeon B."/>
            <person name="Goodwin S."/>
            <person name="Spatafora J."/>
            <person name="Crous P."/>
            <person name="Grigoriev I."/>
        </authorList>
    </citation>
    <scope>NUCLEOTIDE SEQUENCE</scope>
    <source>
        <strain evidence="2">ATCC 16933</strain>
    </source>
</reference>
<feature type="compositionally biased region" description="Polar residues" evidence="1">
    <location>
        <begin position="44"/>
        <end position="60"/>
    </location>
</feature>
<dbReference type="OrthoDB" id="5388207at2759"/>
<name>A0A6A6NNT6_9PEZI</name>
<feature type="compositionally biased region" description="Basic and acidic residues" evidence="1">
    <location>
        <begin position="282"/>
        <end position="294"/>
    </location>
</feature>
<sequence>MDTIKNKIWGENGSQEQQQREQQHGDEPVSGATGSGTKSEPYDQGNQESGPDSNTMNPRTGDSLAEGGPVQPGGASSTTDAAPHGQDLRPTNANASFSTPGASVGADPASAPRPTQKQQGGDRPTAEPQGEQVDAVRETKQGAEENMHKSDSQGSGASAGRKKLYEQDEPDAEELMKARAPDDHSGEPMRMHAGGGGAADDGPAPPADSADDDDDEGGPVGGNKYGGNSWDERRTSTAGTEGGIEHGKEQGTGQKYVKSSGLAAEGGDFDATKPGAGAEAGRLLEQKGVKRDTGDQEQQQSSGADESKPSESGGKKGMGEKIKEKLHIGSH</sequence>
<feature type="compositionally biased region" description="Basic and acidic residues" evidence="1">
    <location>
        <begin position="174"/>
        <end position="190"/>
    </location>
</feature>
<protein>
    <submittedName>
        <fullName evidence="2">Uncharacterized protein</fullName>
    </submittedName>
</protein>
<gene>
    <name evidence="2" type="ORF">BDY21DRAFT_367374</name>
</gene>
<dbReference type="EMBL" id="MU001701">
    <property type="protein sequence ID" value="KAF2452963.1"/>
    <property type="molecule type" value="Genomic_DNA"/>
</dbReference>
<proteinExistence type="predicted"/>
<feature type="compositionally biased region" description="Basic and acidic residues" evidence="1">
    <location>
        <begin position="18"/>
        <end position="27"/>
    </location>
</feature>
<feature type="compositionally biased region" description="Basic and acidic residues" evidence="1">
    <location>
        <begin position="134"/>
        <end position="151"/>
    </location>
</feature>
<feature type="compositionally biased region" description="Polar residues" evidence="1">
    <location>
        <begin position="89"/>
        <end position="101"/>
    </location>
</feature>
<dbReference type="AlphaFoldDB" id="A0A6A6NNT6"/>
<evidence type="ECO:0000256" key="1">
    <source>
        <dbReference type="SAM" id="MobiDB-lite"/>
    </source>
</evidence>
<feature type="region of interest" description="Disordered" evidence="1">
    <location>
        <begin position="1"/>
        <end position="331"/>
    </location>
</feature>